<dbReference type="Proteomes" id="UP000011016">
    <property type="component" value="Unassembled WGS sequence"/>
</dbReference>
<dbReference type="InterPro" id="IPR052189">
    <property type="entry name" value="L-asp_N-monooxygenase_NS-form"/>
</dbReference>
<proteinExistence type="predicted"/>
<dbReference type="EMBL" id="CAJZ01000003">
    <property type="protein sequence ID" value="CCI82807.1"/>
    <property type="molecule type" value="Genomic_DNA"/>
</dbReference>
<feature type="domain" description="FAD-dependent urate hydroxylase HpyO/Asp monooxygenase CreE-like FAD/NAD(P)-binding" evidence="1">
    <location>
        <begin position="52"/>
        <end position="253"/>
    </location>
</feature>
<gene>
    <name evidence="2" type="ORF">BN46_0052</name>
</gene>
<reference evidence="2 3" key="1">
    <citation type="journal article" date="2012" name="J. Bacteriol.">
        <title>Draft Genome Sequence of Turicella otitidis ATCC 51513, Isolated from Middle Ear Fluid from a Child with Otitis Media.</title>
        <authorList>
            <person name="Brinkrolf K."/>
            <person name="Schneider J."/>
            <person name="Knecht M."/>
            <person name="Ruckert C."/>
            <person name="Tauch A."/>
        </authorList>
    </citation>
    <scope>NUCLEOTIDE SEQUENCE [LARGE SCALE GENOMIC DNA]</scope>
    <source>
        <strain evidence="2 3">ATCC 51513</strain>
    </source>
</reference>
<dbReference type="Pfam" id="PF13454">
    <property type="entry name" value="NAD_binding_9"/>
    <property type="match status" value="1"/>
</dbReference>
<evidence type="ECO:0000313" key="3">
    <source>
        <dbReference type="Proteomes" id="UP000011016"/>
    </source>
</evidence>
<dbReference type="PANTHER" id="PTHR40254:SF1">
    <property type="entry name" value="BLR0577 PROTEIN"/>
    <property type="match status" value="1"/>
</dbReference>
<dbReference type="InterPro" id="IPR036188">
    <property type="entry name" value="FAD/NAD-bd_sf"/>
</dbReference>
<sequence length="703" mass="75339">MMATAARADSDLSMPVVVVQTIRSIKTVHCGLFSGGCKLTAMTSQPSRPTLVIVGGGPRGISVLERVSAGLAGLEATVHLIDDVQPGAGRVWRTDQTHTLCMNTLAGAVTLFTEPGSTTTQPVVEGPTMHEWIRLIREEFDVAHLPGGERETTADIPEAHRETFARQPVDPTVVEDYREEIARTEDYSNPSRGLYGDYLRWVFELTAGHLDPELELHVHTDRVVAVEERGERDVVRLAGGGEITADAVVLAQGWLTPAANPEEDHLGRAAESGQATWVRPGNPIDQGFEAVSAGETVLVRGLGMGFFDAVTLLTVGRGGRHVEDESSPAGLRYEPSGREPRIVAGSRRGYPFLPKSDYRSLPPNAEMPRLKRVIEELSGAGRGEIDFTTQVWPAILRDALAAFVERLAELDPGALNAPLAEVVADIDSLPLEELRGRLRGHLADPGSEFWPADWFEPLSGFTGTVEEITDQVAKWLARDIDEAAKGRDSALKAGLWSISSARKPAAILGEDGRYTAESRRGSFHSFMALGGMVGSGPPLFRSRELLALVEAGIVGFVGAGTRLKATGDGFALGSDTLPEGETVSSTTLVDAWLHQPSIAHPGDPLTEGLVESGRVRPFAHPASDGRALPGSSPEVEGVTRRVVRADGTLDPRLHLLGIPTSDQWADTTISPFPGTDPKFLRETDAAATSALDVLRAAADRAED</sequence>
<dbReference type="PANTHER" id="PTHR40254">
    <property type="entry name" value="BLR0577 PROTEIN"/>
    <property type="match status" value="1"/>
</dbReference>
<protein>
    <recommendedName>
        <fullName evidence="1">FAD-dependent urate hydroxylase HpyO/Asp monooxygenase CreE-like FAD/NAD(P)-binding domain-containing protein</fullName>
    </recommendedName>
</protein>
<evidence type="ECO:0000259" key="1">
    <source>
        <dbReference type="Pfam" id="PF13454"/>
    </source>
</evidence>
<dbReference type="SUPFAM" id="SSF51905">
    <property type="entry name" value="FAD/NAD(P)-binding domain"/>
    <property type="match status" value="1"/>
</dbReference>
<name>I7L7S3_9CORY</name>
<organism evidence="2 3">
    <name type="scientific">Corynebacterium otitidis ATCC 51513</name>
    <dbReference type="NCBI Taxonomy" id="883169"/>
    <lineage>
        <taxon>Bacteria</taxon>
        <taxon>Bacillati</taxon>
        <taxon>Actinomycetota</taxon>
        <taxon>Actinomycetes</taxon>
        <taxon>Mycobacteriales</taxon>
        <taxon>Corynebacteriaceae</taxon>
        <taxon>Corynebacterium</taxon>
    </lineage>
</organism>
<dbReference type="AlphaFoldDB" id="I7L7S3"/>
<evidence type="ECO:0000313" key="2">
    <source>
        <dbReference type="EMBL" id="CCI82807.1"/>
    </source>
</evidence>
<dbReference type="InterPro" id="IPR038732">
    <property type="entry name" value="HpyO/CreE_NAD-binding"/>
</dbReference>
<comment type="caution">
    <text evidence="2">The sequence shown here is derived from an EMBL/GenBank/DDBJ whole genome shotgun (WGS) entry which is preliminary data.</text>
</comment>
<dbReference type="Gene3D" id="3.50.50.60">
    <property type="entry name" value="FAD/NAD(P)-binding domain"/>
    <property type="match status" value="1"/>
</dbReference>
<accession>I7L7S3</accession>